<reference evidence="5" key="1">
    <citation type="submission" date="2023-01" db="EMBL/GenBank/DDBJ databases">
        <title>Key to firefly adult light organ development and bioluminescence: homeobox transcription factors regulate luciferase expression and transportation to peroxisome.</title>
        <authorList>
            <person name="Fu X."/>
        </authorList>
    </citation>
    <scope>NUCLEOTIDE SEQUENCE [LARGE SCALE GENOMIC DNA]</scope>
</reference>
<comment type="caution">
    <text evidence="4">The sequence shown here is derived from an EMBL/GenBank/DDBJ whole genome shotgun (WGS) entry which is preliminary data.</text>
</comment>
<gene>
    <name evidence="4" type="ORF">RN001_013316</name>
</gene>
<accession>A0AAN7P296</accession>
<dbReference type="GO" id="GO:0030414">
    <property type="term" value="F:peptidase inhibitor activity"/>
    <property type="evidence" value="ECO:0007669"/>
    <property type="project" value="InterPro"/>
</dbReference>
<evidence type="ECO:0000259" key="3">
    <source>
        <dbReference type="Pfam" id="PF00095"/>
    </source>
</evidence>
<feature type="signal peptide" evidence="2">
    <location>
        <begin position="1"/>
        <end position="19"/>
    </location>
</feature>
<feature type="region of interest" description="Disordered" evidence="1">
    <location>
        <begin position="224"/>
        <end position="253"/>
    </location>
</feature>
<evidence type="ECO:0000313" key="4">
    <source>
        <dbReference type="EMBL" id="KAK4873956.1"/>
    </source>
</evidence>
<dbReference type="InterPro" id="IPR008197">
    <property type="entry name" value="WAP_dom"/>
</dbReference>
<dbReference type="AlphaFoldDB" id="A0AAN7P296"/>
<dbReference type="Pfam" id="PF00095">
    <property type="entry name" value="WAP"/>
    <property type="match status" value="1"/>
</dbReference>
<sequence length="508" mass="56117">MLQMFYNVAVVVIFVAVNCEIEYPNVEYCPVVQNCRAPLIYNVKYRCASDKMCPQGYKCCRSDCYIHKVCVVAVNKNGEKIPLPIVTTDGYTELNAKETELIYTTEVDNVTEDITITENNSASIIIETTTNFSDKSEEVSSTNSIEEENITIADRFSDTDTAVTQMETLETTIYDKSTESTQNTSNVSNWIVDVGGTDETEVTTKTTILLTVTEQFTKLTTNTKNEEDVEGSGGFYTNDDEDKVSSEKDFTSTSSTHIIDDEDVIQGSGSGRGGDTYDNIVFPDDDRMTTFKPARDKHTTSNIPPTDKDFGFDTYFTPDTTASTHNANQSAIENIRTSSESFPTYIPEQGSGNDLTDNDNGENITETSTVKDNFTNRTSTVTTSFAGVTYKNKSGTNTDEIDIDSPSSTIKHPDIVEKTTVVAIVEGSGNEFSDTENGDVDEEMTTYIPDNKKETIIEDSTKSSLNVTTPLIDLSVITVTEDEDDDDYDHDGVDEDIRNNFQGRIISG</sequence>
<protein>
    <recommendedName>
        <fullName evidence="3">WAP domain-containing protein</fullName>
    </recommendedName>
</protein>
<feature type="domain" description="WAP" evidence="3">
    <location>
        <begin position="28"/>
        <end position="71"/>
    </location>
</feature>
<proteinExistence type="predicted"/>
<dbReference type="GO" id="GO:0005576">
    <property type="term" value="C:extracellular region"/>
    <property type="evidence" value="ECO:0007669"/>
    <property type="project" value="InterPro"/>
</dbReference>
<keyword evidence="5" id="KW-1185">Reference proteome</keyword>
<organism evidence="4 5">
    <name type="scientific">Aquatica leii</name>
    <dbReference type="NCBI Taxonomy" id="1421715"/>
    <lineage>
        <taxon>Eukaryota</taxon>
        <taxon>Metazoa</taxon>
        <taxon>Ecdysozoa</taxon>
        <taxon>Arthropoda</taxon>
        <taxon>Hexapoda</taxon>
        <taxon>Insecta</taxon>
        <taxon>Pterygota</taxon>
        <taxon>Neoptera</taxon>
        <taxon>Endopterygota</taxon>
        <taxon>Coleoptera</taxon>
        <taxon>Polyphaga</taxon>
        <taxon>Elateriformia</taxon>
        <taxon>Elateroidea</taxon>
        <taxon>Lampyridae</taxon>
        <taxon>Luciolinae</taxon>
        <taxon>Aquatica</taxon>
    </lineage>
</organism>
<feature type="region of interest" description="Disordered" evidence="1">
    <location>
        <begin position="291"/>
        <end position="311"/>
    </location>
</feature>
<dbReference type="Proteomes" id="UP001353858">
    <property type="component" value="Unassembled WGS sequence"/>
</dbReference>
<name>A0AAN7P296_9COLE</name>
<dbReference type="EMBL" id="JARPUR010000006">
    <property type="protein sequence ID" value="KAK4873956.1"/>
    <property type="molecule type" value="Genomic_DNA"/>
</dbReference>
<keyword evidence="2" id="KW-0732">Signal</keyword>
<evidence type="ECO:0000256" key="2">
    <source>
        <dbReference type="SAM" id="SignalP"/>
    </source>
</evidence>
<evidence type="ECO:0000313" key="5">
    <source>
        <dbReference type="Proteomes" id="UP001353858"/>
    </source>
</evidence>
<evidence type="ECO:0000256" key="1">
    <source>
        <dbReference type="SAM" id="MobiDB-lite"/>
    </source>
</evidence>
<feature type="chain" id="PRO_5042836993" description="WAP domain-containing protein" evidence="2">
    <location>
        <begin position="20"/>
        <end position="508"/>
    </location>
</feature>